<dbReference type="SMART" id="SM00875">
    <property type="entry name" value="BACK"/>
    <property type="match status" value="1"/>
</dbReference>
<comment type="pathway">
    <text evidence="3">Protein modification; protein ubiquitination.</text>
</comment>
<dbReference type="AlphaFoldDB" id="A0A8C3DJ85"/>
<dbReference type="SUPFAM" id="SSF54695">
    <property type="entry name" value="POZ domain"/>
    <property type="match status" value="1"/>
</dbReference>
<dbReference type="Gene3D" id="1.25.40.420">
    <property type="match status" value="1"/>
</dbReference>
<evidence type="ECO:0000313" key="11">
    <source>
        <dbReference type="Ensembl" id="ENSCMUP00000007396.2"/>
    </source>
</evidence>
<feature type="compositionally biased region" description="Pro residues" evidence="10">
    <location>
        <begin position="1"/>
        <end position="11"/>
    </location>
</feature>
<evidence type="ECO:0000313" key="12">
    <source>
        <dbReference type="Proteomes" id="UP000694553"/>
    </source>
</evidence>
<comment type="similarity">
    <text evidence="4">Belongs to the KEAP1 family.</text>
</comment>
<dbReference type="GO" id="GO:0016567">
    <property type="term" value="P:protein ubiquitination"/>
    <property type="evidence" value="ECO:0007669"/>
    <property type="project" value="UniProtKB-UniPathway"/>
</dbReference>
<name>A0A8C3DJ85_CORMO</name>
<feature type="region of interest" description="Disordered" evidence="10">
    <location>
        <begin position="574"/>
        <end position="605"/>
    </location>
</feature>
<keyword evidence="9" id="KW-0539">Nucleus</keyword>
<evidence type="ECO:0000256" key="5">
    <source>
        <dbReference type="ARBA" id="ARBA00022441"/>
    </source>
</evidence>
<protein>
    <submittedName>
        <fullName evidence="11">Kelch like ECH associated protein 1</fullName>
    </submittedName>
</protein>
<dbReference type="Gene3D" id="3.30.710.10">
    <property type="entry name" value="Potassium Channel Kv1.1, Chain A"/>
    <property type="match status" value="1"/>
</dbReference>
<feature type="region of interest" description="Disordered" evidence="10">
    <location>
        <begin position="1"/>
        <end position="27"/>
    </location>
</feature>
<dbReference type="InterPro" id="IPR011333">
    <property type="entry name" value="SKP1/BTB/POZ_sf"/>
</dbReference>
<dbReference type="SMART" id="SM00612">
    <property type="entry name" value="Kelch"/>
    <property type="match status" value="6"/>
</dbReference>
<evidence type="ECO:0000256" key="6">
    <source>
        <dbReference type="ARBA" id="ARBA00022490"/>
    </source>
</evidence>
<dbReference type="InterPro" id="IPR047098">
    <property type="entry name" value="KEAP1_BACK"/>
</dbReference>
<evidence type="ECO:0000256" key="8">
    <source>
        <dbReference type="ARBA" id="ARBA00022786"/>
    </source>
</evidence>
<dbReference type="GO" id="GO:0005737">
    <property type="term" value="C:cytoplasm"/>
    <property type="evidence" value="ECO:0007669"/>
    <property type="project" value="UniProtKB-SubCell"/>
</dbReference>
<evidence type="ECO:0000256" key="1">
    <source>
        <dbReference type="ARBA" id="ARBA00004123"/>
    </source>
</evidence>
<dbReference type="CDD" id="cd18458">
    <property type="entry name" value="BACK_KLHL19_KEAP1"/>
    <property type="match status" value="1"/>
</dbReference>
<dbReference type="Gene3D" id="2.120.10.80">
    <property type="entry name" value="Kelch-type beta propeller"/>
    <property type="match status" value="1"/>
</dbReference>
<dbReference type="Ensembl" id="ENSCMUT00000007986.2">
    <property type="protein sequence ID" value="ENSCMUP00000007396.2"/>
    <property type="gene ID" value="ENSCMUG00000004866.2"/>
</dbReference>
<proteinExistence type="inferred from homology"/>
<dbReference type="InterPro" id="IPR017096">
    <property type="entry name" value="BTB-kelch_protein"/>
</dbReference>
<dbReference type="Pfam" id="PF01344">
    <property type="entry name" value="Kelch_1"/>
    <property type="match status" value="6"/>
</dbReference>
<organism evidence="11 12">
    <name type="scientific">Corvus moneduloides</name>
    <name type="common">New Caledonian crow</name>
    <dbReference type="NCBI Taxonomy" id="1196302"/>
    <lineage>
        <taxon>Eukaryota</taxon>
        <taxon>Metazoa</taxon>
        <taxon>Chordata</taxon>
        <taxon>Craniata</taxon>
        <taxon>Vertebrata</taxon>
        <taxon>Euteleostomi</taxon>
        <taxon>Archelosauria</taxon>
        <taxon>Archosauria</taxon>
        <taxon>Dinosauria</taxon>
        <taxon>Saurischia</taxon>
        <taxon>Theropoda</taxon>
        <taxon>Coelurosauria</taxon>
        <taxon>Aves</taxon>
        <taxon>Neognathae</taxon>
        <taxon>Neoaves</taxon>
        <taxon>Telluraves</taxon>
        <taxon>Australaves</taxon>
        <taxon>Passeriformes</taxon>
        <taxon>Corvoidea</taxon>
        <taxon>Corvidae</taxon>
        <taxon>Corvus</taxon>
    </lineage>
</organism>
<dbReference type="PROSITE" id="PS50097">
    <property type="entry name" value="BTB"/>
    <property type="match status" value="1"/>
</dbReference>
<dbReference type="InterPro" id="IPR000210">
    <property type="entry name" value="BTB/POZ_dom"/>
</dbReference>
<dbReference type="InterPro" id="IPR011705">
    <property type="entry name" value="BACK"/>
</dbReference>
<keyword evidence="6" id="KW-0963">Cytoplasm</keyword>
<evidence type="ECO:0000256" key="10">
    <source>
        <dbReference type="SAM" id="MobiDB-lite"/>
    </source>
</evidence>
<dbReference type="Pfam" id="PF07707">
    <property type="entry name" value="BACK"/>
    <property type="match status" value="1"/>
</dbReference>
<keyword evidence="7" id="KW-0677">Repeat</keyword>
<dbReference type="PANTHER" id="PTHR45632:SF13">
    <property type="entry name" value="KELCH-LIKE PROTEIN 26"/>
    <property type="match status" value="1"/>
</dbReference>
<keyword evidence="5" id="KW-0880">Kelch repeat</keyword>
<evidence type="ECO:0000256" key="4">
    <source>
        <dbReference type="ARBA" id="ARBA00005288"/>
    </source>
</evidence>
<dbReference type="Proteomes" id="UP000694553">
    <property type="component" value="Unassembled WGS sequence"/>
</dbReference>
<evidence type="ECO:0000256" key="2">
    <source>
        <dbReference type="ARBA" id="ARBA00004496"/>
    </source>
</evidence>
<accession>A0A8U7N8F6</accession>
<dbReference type="InterPro" id="IPR006652">
    <property type="entry name" value="Kelch_1"/>
</dbReference>
<dbReference type="PANTHER" id="PTHR45632">
    <property type="entry name" value="LD33804P"/>
    <property type="match status" value="1"/>
</dbReference>
<dbReference type="FunFam" id="1.25.40.420:FF:000001">
    <property type="entry name" value="Kelch-like family member 12"/>
    <property type="match status" value="1"/>
</dbReference>
<reference evidence="11" key="3">
    <citation type="submission" date="2025-09" db="UniProtKB">
        <authorList>
            <consortium name="Ensembl"/>
        </authorList>
    </citation>
    <scope>IDENTIFICATION</scope>
</reference>
<evidence type="ECO:0000256" key="3">
    <source>
        <dbReference type="ARBA" id="ARBA00004906"/>
    </source>
</evidence>
<dbReference type="OMA" id="TECLTEY"/>
<sequence>MSCPSPPPPECPAEVTPSPSSAGPSRYTLSEHPGAALAAMNELRLEGHLCDVTLRVRHRRDVPATELRAHRVVLAAASPVFRAMFTAGLRERGLAEVPIEGVHPRAMERLVEFAYTAAVAVGERCVLPLLHGALMYQVDAVVRACCAFLGGQLHPSNAIGIAALAERLGCLELQQKAREYIYMNFAEVSKQEEFLSLSHCQLATLVSRDELNVRCESEVFQACVAWVQQDRGARAPFLPALLRAVRCHALTPRFLRAQLRRRHDLGRDALRYLARVFRDLALHKPSRDPPGRTPKVRQLIYAAGGYLRRSLSTLEAFDPVEGSWVRLAALETPRSGLGGCAVGGLFYAVGGRNNSPEGNTDSAAVDCYNPVSGRWSPCAPMSVPRNRIGVGVIDGLIYAVGGSHGCTHHCSVERYEPERDEWALVAPMGTRRIGVGVAVLNRLLYAVGGFDGSARLRSAERYHPERDSWQPIPPMATVRSGAGVCALGNCLYAMGGYDGTQQLSSAERFEVDTETWSFVAPMGHRRSALGVTAFRGRIYVLGGYDGHSFLESVECYDPEADAWTEVTPMPSGRSGLGVAVTMEPCHPEPPPEEPPPEEPPPGGPC</sequence>
<reference evidence="11" key="2">
    <citation type="submission" date="2025-08" db="UniProtKB">
        <authorList>
            <consortium name="Ensembl"/>
        </authorList>
    </citation>
    <scope>IDENTIFICATION</scope>
</reference>
<dbReference type="PRINTS" id="PR00501">
    <property type="entry name" value="KELCHREPEAT"/>
</dbReference>
<accession>A0A8C3DJ85</accession>
<dbReference type="FunFam" id="2.120.10.80:FF:000024">
    <property type="entry name" value="Kelch-like ECH-associated protein 1"/>
    <property type="match status" value="1"/>
</dbReference>
<keyword evidence="8" id="KW-0833">Ubl conjugation pathway</keyword>
<dbReference type="SMART" id="SM00225">
    <property type="entry name" value="BTB"/>
    <property type="match status" value="1"/>
</dbReference>
<dbReference type="UniPathway" id="UPA00143"/>
<comment type="subcellular location">
    <subcellularLocation>
        <location evidence="2">Cytoplasm</location>
    </subcellularLocation>
    <subcellularLocation>
        <location evidence="1">Nucleus</location>
    </subcellularLocation>
</comment>
<dbReference type="SUPFAM" id="SSF117281">
    <property type="entry name" value="Kelch motif"/>
    <property type="match status" value="1"/>
</dbReference>
<dbReference type="InterPro" id="IPR015915">
    <property type="entry name" value="Kelch-typ_b-propeller"/>
</dbReference>
<reference evidence="12" key="1">
    <citation type="submission" date="2019-10" db="EMBL/GenBank/DDBJ databases">
        <title>Corvus moneduloides (New Caledonian crow) genome, bCorMon1, primary haplotype.</title>
        <authorList>
            <person name="Rutz C."/>
            <person name="Fungtammasan C."/>
            <person name="Mountcastle J."/>
            <person name="Formenti G."/>
            <person name="Chow W."/>
            <person name="Howe K."/>
            <person name="Steele M.P."/>
            <person name="Fernandes J."/>
            <person name="Gilbert M.T.P."/>
            <person name="Fedrigo O."/>
            <person name="Jarvis E.D."/>
            <person name="Gemmell N."/>
        </authorList>
    </citation>
    <scope>NUCLEOTIDE SEQUENCE [LARGE SCALE GENOMIC DNA]</scope>
</reference>
<evidence type="ECO:0000256" key="7">
    <source>
        <dbReference type="ARBA" id="ARBA00022737"/>
    </source>
</evidence>
<dbReference type="GO" id="GO:0005634">
    <property type="term" value="C:nucleus"/>
    <property type="evidence" value="ECO:0007669"/>
    <property type="project" value="UniProtKB-SubCell"/>
</dbReference>
<keyword evidence="12" id="KW-1185">Reference proteome</keyword>
<dbReference type="PIRSF" id="PIRSF037037">
    <property type="entry name" value="Kelch-like_protein_gigaxonin"/>
    <property type="match status" value="1"/>
</dbReference>
<dbReference type="Pfam" id="PF00651">
    <property type="entry name" value="BTB"/>
    <property type="match status" value="1"/>
</dbReference>
<evidence type="ECO:0000256" key="9">
    <source>
        <dbReference type="ARBA" id="ARBA00023242"/>
    </source>
</evidence>
<dbReference type="FunFam" id="3.30.710.10:FF:000001">
    <property type="entry name" value="Kelch-like family member 20"/>
    <property type="match status" value="1"/>
</dbReference>
<gene>
    <name evidence="11" type="primary">KEAP1</name>
</gene>